<dbReference type="Proteomes" id="UP001059971">
    <property type="component" value="Chromosome 1"/>
</dbReference>
<evidence type="ECO:0000313" key="2">
    <source>
        <dbReference type="Proteomes" id="UP001059971"/>
    </source>
</evidence>
<organism evidence="1 2">
    <name type="scientific">Sphingomonas bisphenolicum</name>
    <dbReference type="NCBI Taxonomy" id="296544"/>
    <lineage>
        <taxon>Bacteria</taxon>
        <taxon>Pseudomonadati</taxon>
        <taxon>Pseudomonadota</taxon>
        <taxon>Alphaproteobacteria</taxon>
        <taxon>Sphingomonadales</taxon>
        <taxon>Sphingomonadaceae</taxon>
        <taxon>Sphingomonas</taxon>
    </lineage>
</organism>
<dbReference type="RefSeq" id="WP_261936091.1">
    <property type="nucleotide sequence ID" value="NZ_AP018817.1"/>
</dbReference>
<dbReference type="Gene3D" id="3.40.50.450">
    <property type="match status" value="1"/>
</dbReference>
<keyword evidence="2" id="KW-1185">Reference proteome</keyword>
<dbReference type="EMBL" id="AP018817">
    <property type="protein sequence ID" value="BBF68777.1"/>
    <property type="molecule type" value="Genomic_DNA"/>
</dbReference>
<evidence type="ECO:0000313" key="1">
    <source>
        <dbReference type="EMBL" id="BBF68777.1"/>
    </source>
</evidence>
<dbReference type="SUPFAM" id="SSF102405">
    <property type="entry name" value="MCP/YpsA-like"/>
    <property type="match status" value="1"/>
</dbReference>
<name>A0ABN5WHK9_9SPHN</name>
<gene>
    <name evidence="1" type="ORF">SBA_ch1_09770</name>
</gene>
<reference evidence="1" key="1">
    <citation type="submission" date="2018-07" db="EMBL/GenBank/DDBJ databases">
        <title>Complete genome sequence of Sphingomonas bisphenolicum strain AO1, a bisphenol A degradative bacterium isolated from Japanese farm field.</title>
        <authorList>
            <person name="Murakami M."/>
            <person name="Koh M."/>
            <person name="Koba S."/>
            <person name="Matsumura Y."/>
        </authorList>
    </citation>
    <scope>NUCLEOTIDE SEQUENCE</scope>
    <source>
        <strain evidence="1">AO1</strain>
    </source>
</reference>
<sequence length="157" mass="17374">MKIGVTGHQRREGIDWRWVRSRIDQYLAGKSIIFGYSSLAAGTDQVFADAVLDAGGKLIAVVPIEGYASQFEDEPLKEYKRLLAMAQIVDLRSKKPDEGAFLDAGKWIVRDVDRMVAVWDGEDAVGRGGTADIVAYAMSLGRQVHHIDPIKRTITDI</sequence>
<protein>
    <submittedName>
        <fullName evidence="1">Uncharacterized protein</fullName>
    </submittedName>
</protein>
<accession>A0ABN5WHK9</accession>
<proteinExistence type="predicted"/>